<dbReference type="RefSeq" id="WP_264851875.1">
    <property type="nucleotide sequence ID" value="NZ_BRXR01000001.1"/>
</dbReference>
<dbReference type="Proteomes" id="UP001208567">
    <property type="component" value="Unassembled WGS sequence"/>
</dbReference>
<gene>
    <name evidence="2" type="ORF">bsdE14_39770</name>
</gene>
<protein>
    <submittedName>
        <fullName evidence="2">Alpha/beta hydrolase</fullName>
    </submittedName>
</protein>
<keyword evidence="2" id="KW-0378">Hydrolase</keyword>
<dbReference type="PANTHER" id="PTHR43798">
    <property type="entry name" value="MONOACYLGLYCEROL LIPASE"/>
    <property type="match status" value="1"/>
</dbReference>
<evidence type="ECO:0000313" key="2">
    <source>
        <dbReference type="EMBL" id="GLC32567.1"/>
    </source>
</evidence>
<dbReference type="EMBL" id="BRXR01000001">
    <property type="protein sequence ID" value="GLC32567.1"/>
    <property type="molecule type" value="Genomic_DNA"/>
</dbReference>
<organism evidence="2 3">
    <name type="scientific">Clostridium omnivorum</name>
    <dbReference type="NCBI Taxonomy" id="1604902"/>
    <lineage>
        <taxon>Bacteria</taxon>
        <taxon>Bacillati</taxon>
        <taxon>Bacillota</taxon>
        <taxon>Clostridia</taxon>
        <taxon>Eubacteriales</taxon>
        <taxon>Clostridiaceae</taxon>
        <taxon>Clostridium</taxon>
    </lineage>
</organism>
<sequence>MDTKYIISNDGAKIAYSMIGKGPALLLVHGGAGRYDKSLWNNTGWVERLKDKFLIITPDIRGYGESDKSEDSNFYSITNILEDLNIILKECKIKDFYYIGWSYGANIGLQMCKNNKNIKSAICAGGCMGDYFYKYVAPRLRSTYEELNERKSSNSLDKINLDGDFKEWVQTTNLDILIAQYKAWENWTGVNTADINTKLAIYSGTNDNKELLEQLHYQEKELIEHNIRMKIFEELDHFGLVGEVDTVMPWILDFLSE</sequence>
<name>A0ABQ5NBJ2_9CLOT</name>
<proteinExistence type="predicted"/>
<dbReference type="InterPro" id="IPR050266">
    <property type="entry name" value="AB_hydrolase_sf"/>
</dbReference>
<dbReference type="InterPro" id="IPR000073">
    <property type="entry name" value="AB_hydrolase_1"/>
</dbReference>
<feature type="domain" description="AB hydrolase-1" evidence="1">
    <location>
        <begin position="23"/>
        <end position="144"/>
    </location>
</feature>
<dbReference type="Pfam" id="PF00561">
    <property type="entry name" value="Abhydrolase_1"/>
    <property type="match status" value="1"/>
</dbReference>
<dbReference type="GO" id="GO:0016787">
    <property type="term" value="F:hydrolase activity"/>
    <property type="evidence" value="ECO:0007669"/>
    <property type="project" value="UniProtKB-KW"/>
</dbReference>
<evidence type="ECO:0000259" key="1">
    <source>
        <dbReference type="Pfam" id="PF00561"/>
    </source>
</evidence>
<evidence type="ECO:0000313" key="3">
    <source>
        <dbReference type="Proteomes" id="UP001208567"/>
    </source>
</evidence>
<accession>A0ABQ5NBJ2</accession>
<keyword evidence="3" id="KW-1185">Reference proteome</keyword>
<dbReference type="InterPro" id="IPR029058">
    <property type="entry name" value="AB_hydrolase_fold"/>
</dbReference>
<dbReference type="Gene3D" id="3.40.50.1820">
    <property type="entry name" value="alpha/beta hydrolase"/>
    <property type="match status" value="1"/>
</dbReference>
<dbReference type="SUPFAM" id="SSF53474">
    <property type="entry name" value="alpha/beta-Hydrolases"/>
    <property type="match status" value="1"/>
</dbReference>
<comment type="caution">
    <text evidence="2">The sequence shown here is derived from an EMBL/GenBank/DDBJ whole genome shotgun (WGS) entry which is preliminary data.</text>
</comment>
<reference evidence="2 3" key="1">
    <citation type="journal article" date="2024" name="Int. J. Syst. Evol. Microbiol.">
        <title>Clostridium omnivorum sp. nov., isolated from anoxic soil under the treatment of reductive soil disinfestation.</title>
        <authorList>
            <person name="Ueki A."/>
            <person name="Tonouchi A."/>
            <person name="Kaku N."/>
            <person name="Honma S."/>
            <person name="Ueki K."/>
        </authorList>
    </citation>
    <scope>NUCLEOTIDE SEQUENCE [LARGE SCALE GENOMIC DNA]</scope>
    <source>
        <strain evidence="2 3">E14</strain>
    </source>
</reference>